<reference evidence="1 2" key="1">
    <citation type="submission" date="2016-11" db="EMBL/GenBank/DDBJ databases">
        <authorList>
            <person name="Jaros S."/>
            <person name="Januszkiewicz K."/>
            <person name="Wedrychowicz H."/>
        </authorList>
    </citation>
    <scope>NUCLEOTIDE SEQUENCE [LARGE SCALE GENOMIC DNA]</scope>
    <source>
        <strain evidence="1 2">DSM 15480</strain>
    </source>
</reference>
<proteinExistence type="predicted"/>
<dbReference type="SUPFAM" id="SSF160148">
    <property type="entry name" value="CPE0013-like"/>
    <property type="match status" value="1"/>
</dbReference>
<accession>A0A1M6MEU3</accession>
<dbReference type="Pfam" id="PF07892">
    <property type="entry name" value="DUF1667"/>
    <property type="match status" value="1"/>
</dbReference>
<keyword evidence="2" id="KW-1185">Reference proteome</keyword>
<dbReference type="Proteomes" id="UP000184301">
    <property type="component" value="Unassembled WGS sequence"/>
</dbReference>
<dbReference type="PANTHER" id="PTHR39450">
    <property type="entry name" value="MOLYBDOPTERIN OXIDOREDUCTASE, 4FE-4S CLUSTER-BINDING SUBUNIT"/>
    <property type="match status" value="1"/>
</dbReference>
<dbReference type="AlphaFoldDB" id="A0A1M6MEU3"/>
<dbReference type="PANTHER" id="PTHR39450:SF1">
    <property type="entry name" value="DUF1667 DOMAIN-CONTAINING PROTEIN"/>
    <property type="match status" value="1"/>
</dbReference>
<dbReference type="EMBL" id="FQZY01000018">
    <property type="protein sequence ID" value="SHJ81999.1"/>
    <property type="molecule type" value="Genomic_DNA"/>
</dbReference>
<dbReference type="InterPro" id="IPR036593">
    <property type="entry name" value="CPE0013-like_sf"/>
</dbReference>
<evidence type="ECO:0000313" key="1">
    <source>
        <dbReference type="EMBL" id="SHJ81999.1"/>
    </source>
</evidence>
<name>A0A1M6MEU3_9FIRM</name>
<gene>
    <name evidence="1" type="ORF">SAMN02745243_01458</name>
</gene>
<sequence length="122" mass="13196">MLKEFTCIVCPNGCDVTAEFEGTEIRRIEGAACARGEEYVRQELTAPRRTIASSVAVLGGTLPLASVRTTAAIPKDKIFRVMEEVKKVTLQAPVFSGQVVIRDVLSLGSDIVATKNVPECEK</sequence>
<dbReference type="RefSeq" id="WP_073107633.1">
    <property type="nucleotide sequence ID" value="NZ_FQZY01000018.1"/>
</dbReference>
<dbReference type="STRING" id="1121950.SAMN02745243_01458"/>
<dbReference type="InterPro" id="IPR012460">
    <property type="entry name" value="DUF1667"/>
</dbReference>
<evidence type="ECO:0000313" key="2">
    <source>
        <dbReference type="Proteomes" id="UP000184301"/>
    </source>
</evidence>
<protein>
    <submittedName>
        <fullName evidence="1">CxxC motif-containing protein</fullName>
    </submittedName>
</protein>
<dbReference type="Gene3D" id="3.10.530.10">
    <property type="entry name" value="CPE0013-like"/>
    <property type="match status" value="1"/>
</dbReference>
<dbReference type="OrthoDB" id="9811531at2"/>
<organism evidence="1 2">
    <name type="scientific">Hespellia stercorisuis DSM 15480</name>
    <dbReference type="NCBI Taxonomy" id="1121950"/>
    <lineage>
        <taxon>Bacteria</taxon>
        <taxon>Bacillati</taxon>
        <taxon>Bacillota</taxon>
        <taxon>Clostridia</taxon>
        <taxon>Lachnospirales</taxon>
        <taxon>Lachnospiraceae</taxon>
        <taxon>Hespellia</taxon>
    </lineage>
</organism>